<dbReference type="RefSeq" id="WP_305516732.1">
    <property type="nucleotide sequence ID" value="NZ_JAUPEV010000003.1"/>
</dbReference>
<dbReference type="AlphaFoldDB" id="A0AA90PQI5"/>
<dbReference type="GO" id="GO:0005737">
    <property type="term" value="C:cytoplasm"/>
    <property type="evidence" value="ECO:0007669"/>
    <property type="project" value="UniProtKB-SubCell"/>
</dbReference>
<reference evidence="4 6" key="3">
    <citation type="journal article" date="2024" name="Syst. Appl. Microbiol.">
        <title>Helicobacter cappadocius sp. nov., from lizards: The first psychrotrophic Helicobacter species.</title>
        <authorList>
            <person name="Aydin F."/>
            <person name="Tarhane S."/>
            <person name="Karakaya E."/>
            <person name="Abay S."/>
            <person name="Kayman T."/>
            <person name="Guran O."/>
            <person name="Bozkurt E."/>
            <person name="Uzum N."/>
            <person name="Avci A."/>
            <person name="Olgun K."/>
            <person name="Jablonski D."/>
            <person name="Guran C."/>
            <person name="Burcin Saticioglu I."/>
        </authorList>
    </citation>
    <scope>NUCLEOTIDE SEQUENCE [LARGE SCALE GENOMIC DNA]</scope>
    <source>
        <strain evidence="4">Faydin-H75</strain>
        <strain evidence="6">faydin-H76</strain>
    </source>
</reference>
<dbReference type="EMBL" id="JAUYZK010000004">
    <property type="protein sequence ID" value="MDP2538931.1"/>
    <property type="molecule type" value="Genomic_DNA"/>
</dbReference>
<dbReference type="PANTHER" id="PTHR30592:SF1">
    <property type="entry name" value="SULFUR CARRIER PROTEIN FDHD"/>
    <property type="match status" value="1"/>
</dbReference>
<dbReference type="HAMAP" id="MF_00187">
    <property type="entry name" value="FdhD"/>
    <property type="match status" value="1"/>
</dbReference>
<evidence type="ECO:0000256" key="2">
    <source>
        <dbReference type="ARBA" id="ARBA00023150"/>
    </source>
</evidence>
<dbReference type="PIRSF" id="PIRSF015626">
    <property type="entry name" value="FdhD"/>
    <property type="match status" value="1"/>
</dbReference>
<dbReference type="EMBL" id="JAUPEV010000003">
    <property type="protein sequence ID" value="MDO7252888.1"/>
    <property type="molecule type" value="Genomic_DNA"/>
</dbReference>
<evidence type="ECO:0000313" key="5">
    <source>
        <dbReference type="EMBL" id="MDP2538931.1"/>
    </source>
</evidence>
<dbReference type="PANTHER" id="PTHR30592">
    <property type="entry name" value="FORMATE DEHYDROGENASE"/>
    <property type="match status" value="1"/>
</dbReference>
<name>A0AA90PQI5_9HELI</name>
<comment type="similarity">
    <text evidence="3">Belongs to the FdhD family.</text>
</comment>
<dbReference type="Proteomes" id="UP001177258">
    <property type="component" value="Unassembled WGS sequence"/>
</dbReference>
<feature type="active site" description="Cysteine persulfide intermediate" evidence="3">
    <location>
        <position position="110"/>
    </location>
</feature>
<evidence type="ECO:0000256" key="1">
    <source>
        <dbReference type="ARBA" id="ARBA00022490"/>
    </source>
</evidence>
<feature type="binding site" evidence="3">
    <location>
        <begin position="247"/>
        <end position="252"/>
    </location>
    <ligand>
        <name>Mo-bis(molybdopterin guanine dinucleotide)</name>
        <dbReference type="ChEBI" id="CHEBI:60539"/>
    </ligand>
</feature>
<dbReference type="GO" id="GO:0016783">
    <property type="term" value="F:sulfurtransferase activity"/>
    <property type="evidence" value="ECO:0007669"/>
    <property type="project" value="InterPro"/>
</dbReference>
<keyword evidence="2 3" id="KW-0501">Molybdenum cofactor biosynthesis</keyword>
<dbReference type="SUPFAM" id="SSF53927">
    <property type="entry name" value="Cytidine deaminase-like"/>
    <property type="match status" value="1"/>
</dbReference>
<evidence type="ECO:0000313" key="7">
    <source>
        <dbReference type="Proteomes" id="UP001240777"/>
    </source>
</evidence>
<dbReference type="Pfam" id="PF02634">
    <property type="entry name" value="FdhD-NarQ"/>
    <property type="match status" value="1"/>
</dbReference>
<dbReference type="NCBIfam" id="NF001943">
    <property type="entry name" value="PRK00724.1-2"/>
    <property type="match status" value="1"/>
</dbReference>
<evidence type="ECO:0000313" key="4">
    <source>
        <dbReference type="EMBL" id="MDO7252888.1"/>
    </source>
</evidence>
<sequence>MKAETFIAEIPCVIVYKDSCKTSTTKDTVITEERIALYLNGKKIISTMSIPIDQDAHAVGFLLSEGVIEKIEDITNIFISDDGLSVFIDSKINEENISNLYHEKTLTSGCCVGVTGNFEGKIIEKFISSHMKVSLKRIWKLLEEFDSNNELFKLTGCVHQAILALENNECVISQDVGRHNAIDKVVGKAKLSGLDTSTAILLVSGRLSMEMIIKAAMHDIPIIISRAASTQLGIKTAQMLGITLIGFARNDKLNIYTHPARIALE</sequence>
<reference evidence="5 7" key="1">
    <citation type="submission" date="2023-07" db="EMBL/GenBank/DDBJ databases">
        <title>Unpublished Manusciprt.</title>
        <authorList>
            <person name="Aydin F."/>
            <person name="Tarhane S."/>
            <person name="Saticioglu I.B."/>
            <person name="Karakaya E."/>
            <person name="Abay S."/>
            <person name="Guran O."/>
            <person name="Bozkurt E."/>
            <person name="Uzum N."/>
            <person name="Olgun K."/>
            <person name="Jablonski D."/>
        </authorList>
    </citation>
    <scope>NUCLEOTIDE SEQUENCE</scope>
    <source>
        <strain evidence="7">faydin-H75</strain>
        <strain evidence="5">Faydin-H76</strain>
    </source>
</reference>
<protein>
    <recommendedName>
        <fullName evidence="3">Sulfur carrier protein FdhD</fullName>
    </recommendedName>
</protein>
<comment type="caution">
    <text evidence="5">The sequence shown here is derived from an EMBL/GenBank/DDBJ whole genome shotgun (WGS) entry which is preliminary data.</text>
</comment>
<dbReference type="Gene3D" id="3.40.140.10">
    <property type="entry name" value="Cytidine Deaminase, domain 2"/>
    <property type="match status" value="1"/>
</dbReference>
<dbReference type="InterPro" id="IPR016193">
    <property type="entry name" value="Cytidine_deaminase-like"/>
</dbReference>
<dbReference type="NCBIfam" id="TIGR00129">
    <property type="entry name" value="fdhD_narQ"/>
    <property type="match status" value="1"/>
</dbReference>
<comment type="subcellular location">
    <subcellularLocation>
        <location evidence="3">Cytoplasm</location>
    </subcellularLocation>
</comment>
<evidence type="ECO:0000313" key="6">
    <source>
        <dbReference type="Proteomes" id="UP001177258"/>
    </source>
</evidence>
<dbReference type="GO" id="GO:0097163">
    <property type="term" value="F:sulfur carrier activity"/>
    <property type="evidence" value="ECO:0007669"/>
    <property type="project" value="UniProtKB-UniRule"/>
</dbReference>
<comment type="function">
    <text evidence="3">Required for formate dehydrogenase (FDH) activity. Acts as a sulfur carrier protein that transfers sulfur from IscS to the molybdenum cofactor prior to its insertion into FDH.</text>
</comment>
<proteinExistence type="inferred from homology"/>
<dbReference type="GO" id="GO:0006777">
    <property type="term" value="P:Mo-molybdopterin cofactor biosynthetic process"/>
    <property type="evidence" value="ECO:0007669"/>
    <property type="project" value="UniProtKB-UniRule"/>
</dbReference>
<dbReference type="Proteomes" id="UP001240777">
    <property type="component" value="Unassembled WGS sequence"/>
</dbReference>
<dbReference type="InterPro" id="IPR003786">
    <property type="entry name" value="FdhD"/>
</dbReference>
<accession>A0AA90PQI5</accession>
<gene>
    <name evidence="3 5" type="primary">fdhD</name>
    <name evidence="4" type="ORF">Q5I04_03035</name>
    <name evidence="5" type="ORF">Q5I06_03965</name>
</gene>
<keyword evidence="7" id="KW-1185">Reference proteome</keyword>
<reference evidence="4" key="2">
    <citation type="submission" date="2023-07" db="EMBL/GenBank/DDBJ databases">
        <authorList>
            <person name="Aydin F."/>
            <person name="Tarhane S."/>
            <person name="Saticioglu I.B."/>
            <person name="Karakaya E."/>
            <person name="Abay S."/>
            <person name="Guran O."/>
            <person name="Bozkurt E."/>
            <person name="Uzum N."/>
            <person name="Olgun K."/>
            <person name="Jablonski D."/>
        </authorList>
    </citation>
    <scope>NUCLEOTIDE SEQUENCE</scope>
    <source>
        <strain evidence="4">Faydin-H75</strain>
    </source>
</reference>
<organism evidence="5 6">
    <name type="scientific">Helicobacter cappadocius</name>
    <dbReference type="NCBI Taxonomy" id="3063998"/>
    <lineage>
        <taxon>Bacteria</taxon>
        <taxon>Pseudomonadati</taxon>
        <taxon>Campylobacterota</taxon>
        <taxon>Epsilonproteobacteria</taxon>
        <taxon>Campylobacterales</taxon>
        <taxon>Helicobacteraceae</taxon>
        <taxon>Helicobacter</taxon>
    </lineage>
</organism>
<dbReference type="Gene3D" id="3.10.20.10">
    <property type="match status" value="1"/>
</dbReference>
<keyword evidence="1 3" id="KW-0963">Cytoplasm</keyword>
<evidence type="ECO:0000256" key="3">
    <source>
        <dbReference type="HAMAP-Rule" id="MF_00187"/>
    </source>
</evidence>